<dbReference type="Pfam" id="PF00112">
    <property type="entry name" value="Peptidase_C1"/>
    <property type="match status" value="1"/>
</dbReference>
<evidence type="ECO:0000259" key="2">
    <source>
        <dbReference type="SMART" id="SM00645"/>
    </source>
</evidence>
<evidence type="ECO:0000313" key="3">
    <source>
        <dbReference type="EMBL" id="KAJ8320141.1"/>
    </source>
</evidence>
<dbReference type="Proteomes" id="UP001217089">
    <property type="component" value="Unassembled WGS sequence"/>
</dbReference>
<protein>
    <recommendedName>
        <fullName evidence="2">Peptidase C1A papain C-terminal domain-containing protein</fullName>
    </recommendedName>
</protein>
<gene>
    <name evidence="3" type="ORF">KUTeg_001728</name>
</gene>
<dbReference type="InterPro" id="IPR000668">
    <property type="entry name" value="Peptidase_C1A_C"/>
</dbReference>
<sequence length="213" mass="23811">MFHYSAIGNIEGQWMKMGHADCGVFGGWPYLAYQYIQKTGGLQTWEDYWYCCGLGGAKGTCEVCPAPGYNTSLCGPSIPYCNMTQSCVTKLDKKKFVSGLNVVGWKAIDQNETVIASQLMELGPLSVALDATLLQFYHHGVFEPFLCNPKNLDHAVLLVGFGQEKELFETKYYWKVKNSWGHKWGEKGYFRIKRGAGMCGINTQVTTSVLQKT</sequence>
<dbReference type="PANTHER" id="PTHR12411">
    <property type="entry name" value="CYSTEINE PROTEASE FAMILY C1-RELATED"/>
    <property type="match status" value="1"/>
</dbReference>
<dbReference type="SMART" id="SM00645">
    <property type="entry name" value="Pept_C1"/>
    <property type="match status" value="1"/>
</dbReference>
<dbReference type="InterPro" id="IPR013128">
    <property type="entry name" value="Peptidase_C1A"/>
</dbReference>
<dbReference type="InterPro" id="IPR039417">
    <property type="entry name" value="Peptidase_C1A_papain-like"/>
</dbReference>
<comment type="caution">
    <text evidence="3">The sequence shown here is derived from an EMBL/GenBank/DDBJ whole genome shotgun (WGS) entry which is preliminary data.</text>
</comment>
<dbReference type="PROSITE" id="PS00639">
    <property type="entry name" value="THIOL_PROTEASE_HIS"/>
    <property type="match status" value="1"/>
</dbReference>
<evidence type="ECO:0000256" key="1">
    <source>
        <dbReference type="ARBA" id="ARBA00008455"/>
    </source>
</evidence>
<reference evidence="3 4" key="1">
    <citation type="submission" date="2022-12" db="EMBL/GenBank/DDBJ databases">
        <title>Chromosome-level genome of Tegillarca granosa.</title>
        <authorList>
            <person name="Kim J."/>
        </authorList>
    </citation>
    <scope>NUCLEOTIDE SEQUENCE [LARGE SCALE GENOMIC DNA]</scope>
    <source>
        <strain evidence="3">Teg-2019</strain>
        <tissue evidence="3">Adductor muscle</tissue>
    </source>
</reference>
<dbReference type="SUPFAM" id="SSF54001">
    <property type="entry name" value="Cysteine proteinases"/>
    <property type="match status" value="1"/>
</dbReference>
<organism evidence="3 4">
    <name type="scientific">Tegillarca granosa</name>
    <name type="common">Malaysian cockle</name>
    <name type="synonym">Anadara granosa</name>
    <dbReference type="NCBI Taxonomy" id="220873"/>
    <lineage>
        <taxon>Eukaryota</taxon>
        <taxon>Metazoa</taxon>
        <taxon>Spiralia</taxon>
        <taxon>Lophotrochozoa</taxon>
        <taxon>Mollusca</taxon>
        <taxon>Bivalvia</taxon>
        <taxon>Autobranchia</taxon>
        <taxon>Pteriomorphia</taxon>
        <taxon>Arcoida</taxon>
        <taxon>Arcoidea</taxon>
        <taxon>Arcidae</taxon>
        <taxon>Tegillarca</taxon>
    </lineage>
</organism>
<dbReference type="InterPro" id="IPR038765">
    <property type="entry name" value="Papain-like_cys_pep_sf"/>
</dbReference>
<accession>A0ABQ9FVG1</accession>
<dbReference type="EMBL" id="JARBDR010000141">
    <property type="protein sequence ID" value="KAJ8320141.1"/>
    <property type="molecule type" value="Genomic_DNA"/>
</dbReference>
<comment type="similarity">
    <text evidence="1">Belongs to the peptidase C1 family.</text>
</comment>
<keyword evidence="4" id="KW-1185">Reference proteome</keyword>
<proteinExistence type="inferred from homology"/>
<name>A0ABQ9FVG1_TEGGR</name>
<evidence type="ECO:0000313" key="4">
    <source>
        <dbReference type="Proteomes" id="UP001217089"/>
    </source>
</evidence>
<dbReference type="Gene3D" id="3.90.70.10">
    <property type="entry name" value="Cysteine proteinases"/>
    <property type="match status" value="1"/>
</dbReference>
<dbReference type="InterPro" id="IPR025660">
    <property type="entry name" value="Pept_his_AS"/>
</dbReference>
<dbReference type="CDD" id="cd02248">
    <property type="entry name" value="Peptidase_C1A"/>
    <property type="match status" value="1"/>
</dbReference>
<feature type="domain" description="Peptidase C1A papain C-terminal" evidence="2">
    <location>
        <begin position="1"/>
        <end position="209"/>
    </location>
</feature>